<dbReference type="Gene3D" id="2.60.40.10">
    <property type="entry name" value="Immunoglobulins"/>
    <property type="match status" value="1"/>
</dbReference>
<evidence type="ECO:0000256" key="3">
    <source>
        <dbReference type="ARBA" id="ARBA00022989"/>
    </source>
</evidence>
<evidence type="ECO:0000256" key="6">
    <source>
        <dbReference type="ARBA" id="ARBA00023319"/>
    </source>
</evidence>
<dbReference type="GO" id="GO:0016020">
    <property type="term" value="C:membrane"/>
    <property type="evidence" value="ECO:0007669"/>
    <property type="project" value="UniProtKB-SubCell"/>
</dbReference>
<sequence>MRTNKDGSSRRCVTGVKHFGTGTRLVVTDPDSPNKEAKAPKAKILPPSLAEIKSTGKLTYLCHLSDFFPEVIQVTWTEKGGTTELEAVTGEVKKHTVTHLYSISSWLTVPKEALNKRYVCHYQHEGIQTAENKGASTTPEKPESKIQKADCPQHFGNSSSALRGNDTLPADTFRVAYFTYLTLLLTSALYCAILLSCMCRAGAELPATATNRVPQISFAVRTRAAHS</sequence>
<evidence type="ECO:0000313" key="10">
    <source>
        <dbReference type="EMBL" id="KAJ1199985.1"/>
    </source>
</evidence>
<dbReference type="PANTHER" id="PTHR19256">
    <property type="entry name" value="T-CELL RECEPTOR GAMMA CHAIN"/>
    <property type="match status" value="1"/>
</dbReference>
<accession>A0AAV7VEF5</accession>
<evidence type="ECO:0000256" key="4">
    <source>
        <dbReference type="ARBA" id="ARBA00023136"/>
    </source>
</evidence>
<comment type="caution">
    <text evidence="10">The sequence shown here is derived from an EMBL/GenBank/DDBJ whole genome shotgun (WGS) entry which is preliminary data.</text>
</comment>
<dbReference type="SMART" id="SM00407">
    <property type="entry name" value="IGc1"/>
    <property type="match status" value="1"/>
</dbReference>
<evidence type="ECO:0000256" key="5">
    <source>
        <dbReference type="ARBA" id="ARBA00023170"/>
    </source>
</evidence>
<evidence type="ECO:0000256" key="7">
    <source>
        <dbReference type="SAM" id="MobiDB-lite"/>
    </source>
</evidence>
<feature type="compositionally biased region" description="Polar residues" evidence="7">
    <location>
        <begin position="130"/>
        <end position="139"/>
    </location>
</feature>
<evidence type="ECO:0000256" key="2">
    <source>
        <dbReference type="ARBA" id="ARBA00022692"/>
    </source>
</evidence>
<feature type="transmembrane region" description="Helical" evidence="8">
    <location>
        <begin position="175"/>
        <end position="195"/>
    </location>
</feature>
<feature type="region of interest" description="Disordered" evidence="7">
    <location>
        <begin position="130"/>
        <end position="149"/>
    </location>
</feature>
<organism evidence="10 11">
    <name type="scientific">Pleurodeles waltl</name>
    <name type="common">Iberian ribbed newt</name>
    <dbReference type="NCBI Taxonomy" id="8319"/>
    <lineage>
        <taxon>Eukaryota</taxon>
        <taxon>Metazoa</taxon>
        <taxon>Chordata</taxon>
        <taxon>Craniata</taxon>
        <taxon>Vertebrata</taxon>
        <taxon>Euteleostomi</taxon>
        <taxon>Amphibia</taxon>
        <taxon>Batrachia</taxon>
        <taxon>Caudata</taxon>
        <taxon>Salamandroidea</taxon>
        <taxon>Salamandridae</taxon>
        <taxon>Pleurodelinae</taxon>
        <taxon>Pleurodeles</taxon>
    </lineage>
</organism>
<dbReference type="Pfam" id="PF07654">
    <property type="entry name" value="C1-set"/>
    <property type="match status" value="1"/>
</dbReference>
<dbReference type="Proteomes" id="UP001066276">
    <property type="component" value="Chromosome 2_1"/>
</dbReference>
<reference evidence="10" key="1">
    <citation type="journal article" date="2022" name="bioRxiv">
        <title>Sequencing and chromosome-scale assembly of the giantPleurodeles waltlgenome.</title>
        <authorList>
            <person name="Brown T."/>
            <person name="Elewa A."/>
            <person name="Iarovenko S."/>
            <person name="Subramanian E."/>
            <person name="Araus A.J."/>
            <person name="Petzold A."/>
            <person name="Susuki M."/>
            <person name="Suzuki K.-i.T."/>
            <person name="Hayashi T."/>
            <person name="Toyoda A."/>
            <person name="Oliveira C."/>
            <person name="Osipova E."/>
            <person name="Leigh N.D."/>
            <person name="Simon A."/>
            <person name="Yun M.H."/>
        </authorList>
    </citation>
    <scope>NUCLEOTIDE SEQUENCE</scope>
    <source>
        <strain evidence="10">20211129_DDA</strain>
        <tissue evidence="10">Liver</tissue>
    </source>
</reference>
<dbReference type="SUPFAM" id="SSF48726">
    <property type="entry name" value="Immunoglobulin"/>
    <property type="match status" value="1"/>
</dbReference>
<dbReference type="InterPro" id="IPR013783">
    <property type="entry name" value="Ig-like_fold"/>
</dbReference>
<protein>
    <recommendedName>
        <fullName evidence="9">Ig-like domain-containing protein</fullName>
    </recommendedName>
</protein>
<dbReference type="InterPro" id="IPR003597">
    <property type="entry name" value="Ig_C1-set"/>
</dbReference>
<keyword evidence="5" id="KW-0675">Receptor</keyword>
<gene>
    <name evidence="10" type="ORF">NDU88_003816</name>
</gene>
<name>A0AAV7VEF5_PLEWA</name>
<evidence type="ECO:0000259" key="9">
    <source>
        <dbReference type="PROSITE" id="PS50835"/>
    </source>
</evidence>
<dbReference type="InterPro" id="IPR007110">
    <property type="entry name" value="Ig-like_dom"/>
</dbReference>
<keyword evidence="4 8" id="KW-0472">Membrane</keyword>
<keyword evidence="3 8" id="KW-1133">Transmembrane helix</keyword>
<feature type="domain" description="Ig-like" evidence="9">
    <location>
        <begin position="40"/>
        <end position="136"/>
    </location>
</feature>
<dbReference type="PANTHER" id="PTHR19256:SF65">
    <property type="entry name" value="T CELL RECEPTOR GAMMA CONSTANT 1-RELATED"/>
    <property type="match status" value="1"/>
</dbReference>
<keyword evidence="11" id="KW-1185">Reference proteome</keyword>
<keyword evidence="2 8" id="KW-0812">Transmembrane</keyword>
<evidence type="ECO:0000313" key="11">
    <source>
        <dbReference type="Proteomes" id="UP001066276"/>
    </source>
</evidence>
<evidence type="ECO:0000256" key="1">
    <source>
        <dbReference type="ARBA" id="ARBA00004370"/>
    </source>
</evidence>
<proteinExistence type="predicted"/>
<dbReference type="InterPro" id="IPR036179">
    <property type="entry name" value="Ig-like_dom_sf"/>
</dbReference>
<keyword evidence="6" id="KW-0393">Immunoglobulin domain</keyword>
<dbReference type="PROSITE" id="PS50835">
    <property type="entry name" value="IG_LIKE"/>
    <property type="match status" value="1"/>
</dbReference>
<evidence type="ECO:0000256" key="8">
    <source>
        <dbReference type="SAM" id="Phobius"/>
    </source>
</evidence>
<comment type="subcellular location">
    <subcellularLocation>
        <location evidence="1">Membrane</location>
    </subcellularLocation>
</comment>
<dbReference type="InterPro" id="IPR051117">
    <property type="entry name" value="TRG_var/const_region"/>
</dbReference>
<dbReference type="EMBL" id="JANPWB010000003">
    <property type="protein sequence ID" value="KAJ1199985.1"/>
    <property type="molecule type" value="Genomic_DNA"/>
</dbReference>
<dbReference type="AlphaFoldDB" id="A0AAV7VEF5"/>